<accession>A0A7S4JRQ1</accession>
<protein>
    <submittedName>
        <fullName evidence="2">Uncharacterized protein</fullName>
    </submittedName>
</protein>
<feature type="chain" id="PRO_5030826188" evidence="1">
    <location>
        <begin position="25"/>
        <end position="201"/>
    </location>
</feature>
<sequence length="201" mass="22260">MSWFQRLALLLTVFLIKSTTKVQATVLIFYTDSDGITHAEVRHDLDDCGFANVNPSVDCFPWFNVDPGNDNSGAADIINNNFVEPAKAVEGCDYCDVKAPGFDTYDFYFVREECLLRGGKTKLHISKIDAEKSSKDSVTRLAAAAVGCGEKFRVLSVPSSTKEQIFIGTEKDQKFAKFDTMVVTQGKYGEILIDGVIFEVE</sequence>
<feature type="signal peptide" evidence="1">
    <location>
        <begin position="1"/>
        <end position="24"/>
    </location>
</feature>
<keyword evidence="1" id="KW-0732">Signal</keyword>
<evidence type="ECO:0000256" key="1">
    <source>
        <dbReference type="SAM" id="SignalP"/>
    </source>
</evidence>
<organism evidence="2">
    <name type="scientific">Odontella aurita</name>
    <dbReference type="NCBI Taxonomy" id="265563"/>
    <lineage>
        <taxon>Eukaryota</taxon>
        <taxon>Sar</taxon>
        <taxon>Stramenopiles</taxon>
        <taxon>Ochrophyta</taxon>
        <taxon>Bacillariophyta</taxon>
        <taxon>Mediophyceae</taxon>
        <taxon>Biddulphiophycidae</taxon>
        <taxon>Eupodiscales</taxon>
        <taxon>Odontellaceae</taxon>
        <taxon>Odontella</taxon>
    </lineage>
</organism>
<dbReference type="AlphaFoldDB" id="A0A7S4JRQ1"/>
<proteinExistence type="predicted"/>
<name>A0A7S4JRQ1_9STRA</name>
<gene>
    <name evidence="2" type="ORF">OAUR00152_LOCUS32479</name>
</gene>
<reference evidence="2" key="1">
    <citation type="submission" date="2021-01" db="EMBL/GenBank/DDBJ databases">
        <authorList>
            <person name="Corre E."/>
            <person name="Pelletier E."/>
            <person name="Niang G."/>
            <person name="Scheremetjew M."/>
            <person name="Finn R."/>
            <person name="Kale V."/>
            <person name="Holt S."/>
            <person name="Cochrane G."/>
            <person name="Meng A."/>
            <person name="Brown T."/>
            <person name="Cohen L."/>
        </authorList>
    </citation>
    <scope>NUCLEOTIDE SEQUENCE</scope>
    <source>
        <strain evidence="2">Isolate 1302-5</strain>
    </source>
</reference>
<evidence type="ECO:0000313" key="2">
    <source>
        <dbReference type="EMBL" id="CAE2271819.1"/>
    </source>
</evidence>
<dbReference type="EMBL" id="HBKQ01047034">
    <property type="protein sequence ID" value="CAE2271819.1"/>
    <property type="molecule type" value="Transcribed_RNA"/>
</dbReference>